<feature type="compositionally biased region" description="Polar residues" evidence="1">
    <location>
        <begin position="10"/>
        <end position="23"/>
    </location>
</feature>
<protein>
    <submittedName>
        <fullName evidence="2">Uncharacterized protein</fullName>
    </submittedName>
</protein>
<accession>A0AAV4UHX6</accession>
<gene>
    <name evidence="2" type="ORF">CDAR_574421</name>
</gene>
<reference evidence="2 3" key="1">
    <citation type="submission" date="2021-06" db="EMBL/GenBank/DDBJ databases">
        <title>Caerostris darwini draft genome.</title>
        <authorList>
            <person name="Kono N."/>
            <person name="Arakawa K."/>
        </authorList>
    </citation>
    <scope>NUCLEOTIDE SEQUENCE [LARGE SCALE GENOMIC DNA]</scope>
</reference>
<evidence type="ECO:0000256" key="1">
    <source>
        <dbReference type="SAM" id="MobiDB-lite"/>
    </source>
</evidence>
<feature type="region of interest" description="Disordered" evidence="1">
    <location>
        <begin position="1"/>
        <end position="84"/>
    </location>
</feature>
<dbReference type="EMBL" id="BPLQ01011338">
    <property type="protein sequence ID" value="GIY57445.1"/>
    <property type="molecule type" value="Genomic_DNA"/>
</dbReference>
<dbReference type="AlphaFoldDB" id="A0AAV4UHX6"/>
<proteinExistence type="predicted"/>
<comment type="caution">
    <text evidence="2">The sequence shown here is derived from an EMBL/GenBank/DDBJ whole genome shotgun (WGS) entry which is preliminary data.</text>
</comment>
<evidence type="ECO:0000313" key="3">
    <source>
        <dbReference type="Proteomes" id="UP001054837"/>
    </source>
</evidence>
<dbReference type="Proteomes" id="UP001054837">
    <property type="component" value="Unassembled WGS sequence"/>
</dbReference>
<sequence length="137" mass="15823">MPSAKRKLATSINTIKQKSTRSTPLGKPNLRQRASSDGLSLSKRKKLATSINTIKQKSTGNTSLRKPNARQRASSDGHSPFQTMYDIRRTSPKLHVFAAWYRLRNRIEVRYRNPIIQRRRYVERGRTNVIETRDGDE</sequence>
<feature type="compositionally biased region" description="Polar residues" evidence="1">
    <location>
        <begin position="49"/>
        <end position="82"/>
    </location>
</feature>
<name>A0AAV4UHX6_9ARAC</name>
<organism evidence="2 3">
    <name type="scientific">Caerostris darwini</name>
    <dbReference type="NCBI Taxonomy" id="1538125"/>
    <lineage>
        <taxon>Eukaryota</taxon>
        <taxon>Metazoa</taxon>
        <taxon>Ecdysozoa</taxon>
        <taxon>Arthropoda</taxon>
        <taxon>Chelicerata</taxon>
        <taxon>Arachnida</taxon>
        <taxon>Araneae</taxon>
        <taxon>Araneomorphae</taxon>
        <taxon>Entelegynae</taxon>
        <taxon>Araneoidea</taxon>
        <taxon>Araneidae</taxon>
        <taxon>Caerostris</taxon>
    </lineage>
</organism>
<keyword evidence="3" id="KW-1185">Reference proteome</keyword>
<evidence type="ECO:0000313" key="2">
    <source>
        <dbReference type="EMBL" id="GIY57445.1"/>
    </source>
</evidence>